<keyword evidence="17" id="KW-0489">Methyltransferase</keyword>
<dbReference type="GO" id="GO:0003968">
    <property type="term" value="F:RNA-directed RNA polymerase activity"/>
    <property type="evidence" value="ECO:0007669"/>
    <property type="project" value="UniProtKB-KW"/>
</dbReference>
<comment type="catalytic activity">
    <reaction evidence="13 17">
        <text>a 5'-end (5'-triphosphoguanosine)-(2'-O-methyladenylyl)-adenylyl-cytidylyl-adenosine in mRNA + S-adenosyl-L-methionine = a 5'-end (N(7)-methyl 5'-triphosphoguanosine)-(2'-O-methyladenylyl)-adenylyl-cytidylyl-adenosine in mRNA + S-adenosyl-L-homocysteine</text>
        <dbReference type="Rhea" id="RHEA:65440"/>
        <dbReference type="Rhea" id="RHEA-COMP:16798"/>
        <dbReference type="Rhea" id="RHEA-COMP:16801"/>
        <dbReference type="ChEBI" id="CHEBI:57856"/>
        <dbReference type="ChEBI" id="CHEBI:59789"/>
        <dbReference type="ChEBI" id="CHEBI:156482"/>
        <dbReference type="ChEBI" id="CHEBI:156483"/>
    </reaction>
</comment>
<evidence type="ECO:0000256" key="2">
    <source>
        <dbReference type="ARBA" id="ARBA00022664"/>
    </source>
</evidence>
<evidence type="ECO:0000313" key="19">
    <source>
        <dbReference type="EMBL" id="AJG39070.1"/>
    </source>
</evidence>
<evidence type="ECO:0000256" key="15">
    <source>
        <dbReference type="ARBA" id="ARBA00047370"/>
    </source>
</evidence>
<comment type="function">
    <text evidence="17">RNA-directed RNA polymerase that catalyzes the transcription of viral mRNAs, their capping and polyadenylation. The template is composed of the viral RNA tightly encapsidated by the nucleoprotein (N). The viral polymerase binds to the genomic RNA at the 3' leader promoter, and transcribes subsequently all viral mRNAs with a decreasing efficiency. The first gene is the most transcribed, and the last the least transcribed. The viral phosphoprotein acts as a processivity factor. Capping is concomitant with initiation of mRNA transcription. Indeed, a GDP polyribonucleotidyl transferase (PRNTase) adds the cap structure when the nascent RNA chain length has reached few nucleotides. Ribose 2'-O methylation of viral mRNA cap precedes and facilitates subsequent guanine-N-7 methylation, both activities being carried by the viral polymerase. Polyadenylation of mRNAs occur by a stuttering mechanism at a slipery stop site present at the end viral genes. After finishing transcription of a mRNA, the polymerase can resume transcription of the downstream gene.</text>
</comment>
<proteinExistence type="inferred from homology"/>
<keyword evidence="11" id="KW-0511">Multifunctional enzyme</keyword>
<comment type="subcellular location">
    <subcellularLocation>
        <location evidence="17">Virion</location>
    </subcellularLocation>
    <subcellularLocation>
        <location evidence="17">Host cytoplasm</location>
    </subcellularLocation>
</comment>
<keyword evidence="1 17" id="KW-0696">RNA-directed RNA polymerase</keyword>
<keyword evidence="3 17" id="KW-0808">Transferase</keyword>
<evidence type="ECO:0000256" key="11">
    <source>
        <dbReference type="ARBA" id="ARBA00023268"/>
    </source>
</evidence>
<keyword evidence="8 17" id="KW-0946">Virion</keyword>
<sequence length="2182" mass="249072">MAGAYEEHGQREVAAAAWSMIYDRKFNVALRRTHGDLFMTGLESSSLSTDDALLVAVAMKLDPRFSIDVVRVNVNLFPQFYLNITTRAVRHNPGLQRVWTLVEHTITTQLAWLTEKWTYRDPPHLTRRVTSAIGNASRSAVVERLLAELGPLTDLVHTTGRRVRPQRETESRDEYFSNVGKNLHATLFRFRYPIVWSERACMIRYDKKWYYFAKPYILMMHNKLCDILSAVVYAAVTPYETYRWNLMQTTCDFLEAWAECAVELGQDFFRVSKLLEAVGIGMTLRDTEGEHNEQFLHTVRLGAREHIGLPLSAFRFYKIMDRAPIEVRHELMCLSKTMGHPFCDVEKGAADLKKKVTDVKELDPQCIRESVWRAKEDFVRHYYKRHRKWPLCDMSPETPVRVARIILHNLDPFSLETMRRYGGIPLEAYDYIQFRKLREFEWLENFIPYIKDRTISALRSDIMRVYFSETGETGRIPWQDTRLLLFYLMSPMSRLNHVKYMHAYVAGQWEMIQDYLIIRIVPKEKEHKVEARGFGCKPYEDRARTIVQEYNTAGILHDYSSEHVMTLDELGLAKKLLAFRSMAKAYRGYRMLILSVDASAWNNAFRGEAIHPIMEETLDRFYDVDLWSKTQTAYERSFIYVPDVERMYSWDGQAGGIEGLNQYTWVYAYIHQMKVCLRDQPYPYYILCKGDDLRVAVLVAPDYLEAISIDALKVELLESVASIGRKFGHSIKVEDSYASESYFAFSKDAYVEGAEQSQAMRKVQKCYGANNAFINILDEYVASAFSNAHSASKVAPSPVATYCVGVWWALVALLMDKRYKELADWELVACMLVPNILGGFPIIYLHNMFTRAESDLLPPFLDLCRYAQEHVPHLATILLRAWRQKLAPVHRCLSGLMMDIYSLPITKPSSATTILRREMSHMLQDRTQNEALQALFRAASRGMERNLLLAYQEANVYNVKLMSALFDCLPEAIIRELVRKFESGKSIYLALHRGRGFRRAQSIVRQAYKADARMHQFRIELLTRGVLKAVELLPADWAQRCPGEVCAEIRSQLWEKPIIGVTQPPPQHQIYGGWVDSIEPTYYTLRNHFELWHTHPSGDRPHLLSVGEYTPFVGSITGRGLSKPHVELKTQNIVSMKIHTLLDVYQWSRVCKSFEAHDMVGNLWQICESLIEDYTGRSIKAFLPYAGDTFINKTIQHHLRAHNYRASIVPNTLMNIYTTMKGNIYAHRIFKTSVDHYKMNYLQIMCHMISLTALPWWCGDGQKLTPRVWGVTTDCAWCLTPMEEEPVVLPDTDIGSVNLAGVLRVAPAEIERIVNEVDHSDVGPVYEPMATDDDTHLGLAKQGLCEYIAATTWSRKLVVQTATNHHMSATSAAILAAWHGDKLGVSLSVQDLVAIGCESLVDSIAHIVHYHIVVTYPTHDEVERMTAMASTPAEQHPWFTFLLTIESAMLIYDLQRFMRKKNLPCKLHDADSARGLTHQFGHFCYLYALTLGHPRDWIVLSYDREAPIPSGVRARLDAMRLDVMDRSLGRLLSQARRAENARHIIGITEYILTLALSDDEGFSVQVPEPGVEGRIGTLFPPIDNISDYLEGDMMGKDECDHESVDAPGMEMVESIYDPHGFTQVVIDRYRLGWVTCQVYFYRIFRDGSIYDRMRPEALKDMDPPGVTIYHLDPVTCLNTVKTHATSLGDVPEEIIVADETAHLQIVEVHGLSLALRCGRVESIRQAITLEGCPERDGPYRNPVLRRSALCRTIGVGNHSMSKAMSVFQQLQIAQLPERGLYACLGDGYGGYTAVVSAFTKNSRIVYNTMPLSAATPPYPMEAEAISMEHRNVFDTTHVIIDAYDLTSTLTVTAFCDHYKGVTLMTCDAENPKLTGGRYTATRAAIIRNVTTMFVRASRAGGILILKTYAFEYKLWLCAAQNLAPVCSQLHILYNRLSYNDGELYLVAQLVAPADTWTYDTVLYPPQVQCQRVERFFRRLLEVYEAPNPPFLRYEKLFSTYHCELMRRFPCYGWSKVVEITKIALPPIIMSPHRVSLDGWRRVALGLLDGVIRTHQTQYKTHALGHGAAVFDTLTHKVVLAGRAALLHAVRTVIDILTSELREITEQDLERECRTIVTDIAVSLNVEGKVQELMTQASTIGEIPVNLHADWEQGVRLGISIASYTLCQIEIDSESSEEDDILW</sequence>
<gene>
    <name evidence="19" type="primary">L</name>
</gene>
<accession>A0A0B5KJX3</accession>
<dbReference type="GO" id="GO:0004482">
    <property type="term" value="F:mRNA 5'-cap (guanine-N7-)-methyltransferase activity"/>
    <property type="evidence" value="ECO:0007669"/>
    <property type="project" value="InterPro"/>
</dbReference>
<evidence type="ECO:0000259" key="18">
    <source>
        <dbReference type="PROSITE" id="PS50526"/>
    </source>
</evidence>
<comment type="catalytic activity">
    <reaction evidence="16 17">
        <text>GTP + H2O = GDP + phosphate + H(+)</text>
        <dbReference type="Rhea" id="RHEA:19669"/>
        <dbReference type="ChEBI" id="CHEBI:15377"/>
        <dbReference type="ChEBI" id="CHEBI:15378"/>
        <dbReference type="ChEBI" id="CHEBI:37565"/>
        <dbReference type="ChEBI" id="CHEBI:43474"/>
        <dbReference type="ChEBI" id="CHEBI:58189"/>
    </reaction>
</comment>
<evidence type="ECO:0000313" key="20">
    <source>
        <dbReference type="Proteomes" id="UP000277466"/>
    </source>
</evidence>
<evidence type="ECO:0000256" key="13">
    <source>
        <dbReference type="ARBA" id="ARBA00024499"/>
    </source>
</evidence>
<protein>
    <recommendedName>
        <fullName evidence="17">RNA-directed RNA polymerase L</fullName>
        <shortName evidence="17">Protein L</shortName>
    </recommendedName>
    <alternativeName>
        <fullName evidence="17">Large structural protein</fullName>
    </alternativeName>
    <alternativeName>
        <fullName evidence="17">Replicase</fullName>
    </alternativeName>
    <alternativeName>
        <fullName evidence="17">Transcriptase</fullName>
    </alternativeName>
    <domain>
        <recommendedName>
            <fullName evidence="17">RNA-directed RNA polymerase</fullName>
            <ecNumber evidence="17">2.7.7.48</ecNumber>
        </recommendedName>
    </domain>
    <domain>
        <recommendedName>
            <fullName evidence="17">GTP phosphohydrolase</fullName>
            <ecNumber evidence="17">3.6.1.-</ecNumber>
        </recommendedName>
    </domain>
    <domain>
        <recommendedName>
            <fullName evidence="17">GDP polyribonucleotidyltransferase</fullName>
            <ecNumber evidence="17">2.7.7.88</ecNumber>
        </recommendedName>
        <alternativeName>
            <fullName evidence="17">PRNTase</fullName>
        </alternativeName>
    </domain>
    <domain>
        <recommendedName>
            <fullName evidence="17">mRNA (nucleoside-2'-O-)-methyltransferase</fullName>
            <shortName evidence="17">N1-2'-O-MTase</shortName>
            <ecNumber evidence="17">2.1.1.-</ecNumber>
        </recommendedName>
    </domain>
    <domain>
        <recommendedName>
            <fullName evidence="17">mRNA (guanine-N(7)-)-methyltransferase</fullName>
            <shortName evidence="17">G-N7-MTase</shortName>
        </recommendedName>
    </domain>
</protein>
<comment type="catalytic activity">
    <reaction evidence="12">
        <text>a 5'-end triphospho-adenylyl-adenylyl-cytidylyl-adenosine in mRNA + GDP + H(+) = a 5'-end (5'-triphosphoguanosine)-adenylyl-adenylyl-cytidylyl-adenosine in mRNA + diphosphate</text>
        <dbReference type="Rhea" id="RHEA:65436"/>
        <dbReference type="Rhea" id="RHEA-COMP:16797"/>
        <dbReference type="Rhea" id="RHEA-COMP:16799"/>
        <dbReference type="ChEBI" id="CHEBI:15378"/>
        <dbReference type="ChEBI" id="CHEBI:33019"/>
        <dbReference type="ChEBI" id="CHEBI:58189"/>
        <dbReference type="ChEBI" id="CHEBI:156484"/>
        <dbReference type="ChEBI" id="CHEBI:156503"/>
        <dbReference type="EC" id="2.7.7.88"/>
    </reaction>
</comment>
<evidence type="ECO:0000256" key="3">
    <source>
        <dbReference type="ARBA" id="ARBA00022679"/>
    </source>
</evidence>
<keyword evidence="10 17" id="KW-0506">mRNA capping</keyword>
<evidence type="ECO:0000256" key="5">
    <source>
        <dbReference type="ARBA" id="ARBA00022695"/>
    </source>
</evidence>
<dbReference type="GeneID" id="40526484"/>
<dbReference type="Pfam" id="PF00946">
    <property type="entry name" value="Mononeg_RNA_pol"/>
    <property type="match status" value="1"/>
</dbReference>
<evidence type="ECO:0000256" key="9">
    <source>
        <dbReference type="ARBA" id="ARBA00022953"/>
    </source>
</evidence>
<dbReference type="InterPro" id="IPR039530">
    <property type="entry name" value="L_methyltransferase_rhabdo"/>
</dbReference>
<dbReference type="EC" id="2.1.1.-" evidence="17"/>
<dbReference type="Pfam" id="PF14314">
    <property type="entry name" value="Methyltrans_Mon_2nd"/>
    <property type="match status" value="1"/>
</dbReference>
<evidence type="ECO:0000256" key="7">
    <source>
        <dbReference type="ARBA" id="ARBA00022840"/>
    </source>
</evidence>
<keyword evidence="6 17" id="KW-0547">Nucleotide-binding</keyword>
<dbReference type="Proteomes" id="UP000277466">
    <property type="component" value="Genome"/>
</dbReference>
<dbReference type="InterPro" id="IPR014023">
    <property type="entry name" value="Mononeg_RNA_pol_cat"/>
</dbReference>
<dbReference type="EC" id="3.6.1.-" evidence="17"/>
<dbReference type="PIRSF" id="PIRSF000830">
    <property type="entry name" value="RNA_pol_ParamyxoV"/>
    <property type="match status" value="1"/>
</dbReference>
<keyword evidence="17" id="KW-1035">Host cytoplasm</keyword>
<comment type="catalytic activity">
    <reaction evidence="14 17">
        <text>a 5'-end (5'-triphosphoguanosine)-adenylyl-adenylyl-cytidylyl-adenosine in mRNA + S-adenosyl-L-methionine = a 5'-end (5'-triphosphoguanosine)-(2'-O-methyladenylyl)-adenylyl-cytidylyl-adenosine in mRNA + S-adenosyl-L-homocysteine + H(+)</text>
        <dbReference type="Rhea" id="RHEA:65380"/>
        <dbReference type="Rhea" id="RHEA-COMP:16797"/>
        <dbReference type="Rhea" id="RHEA-COMP:16801"/>
        <dbReference type="ChEBI" id="CHEBI:15378"/>
        <dbReference type="ChEBI" id="CHEBI:57856"/>
        <dbReference type="ChEBI" id="CHEBI:59789"/>
        <dbReference type="ChEBI" id="CHEBI:156482"/>
        <dbReference type="ChEBI" id="CHEBI:156484"/>
    </reaction>
</comment>
<dbReference type="InterPro" id="IPR016269">
    <property type="entry name" value="RNA-dir_pol_paramyxovirus"/>
</dbReference>
<keyword evidence="2 17" id="KW-0507">mRNA processing</keyword>
<evidence type="ECO:0000256" key="17">
    <source>
        <dbReference type="PIRNR" id="PIRNR000830"/>
    </source>
</evidence>
<keyword evidence="5 17" id="KW-0548">Nucleotidyltransferase</keyword>
<dbReference type="PROSITE" id="PS50526">
    <property type="entry name" value="RDRP_SSRNA_NEG_NONSEG"/>
    <property type="match status" value="1"/>
</dbReference>
<evidence type="ECO:0000256" key="14">
    <source>
        <dbReference type="ARBA" id="ARBA00047332"/>
    </source>
</evidence>
<comment type="catalytic activity">
    <reaction evidence="17">
        <text>RNA(n) + a ribonucleoside 5'-triphosphate = RNA(n+1) + diphosphate</text>
        <dbReference type="Rhea" id="RHEA:21248"/>
        <dbReference type="Rhea" id="RHEA-COMP:14527"/>
        <dbReference type="Rhea" id="RHEA-COMP:17342"/>
        <dbReference type="ChEBI" id="CHEBI:33019"/>
        <dbReference type="ChEBI" id="CHEBI:61557"/>
        <dbReference type="ChEBI" id="CHEBI:140395"/>
        <dbReference type="EC" id="2.7.7.48"/>
    </reaction>
</comment>
<dbReference type="Pfam" id="PF14318">
    <property type="entry name" value="Mononeg_mRNAcap"/>
    <property type="match status" value="1"/>
</dbReference>
<evidence type="ECO:0000256" key="4">
    <source>
        <dbReference type="ARBA" id="ARBA00022691"/>
    </source>
</evidence>
<dbReference type="EC" id="2.7.7.48" evidence="17"/>
<comment type="catalytic activity">
    <reaction evidence="15">
        <text>a 5'-end (5'-triphosphoguanosine)-adenylyl-adenylyl-cytidylyl-adenosine in mRNA + 2 S-adenosyl-L-methionine = a 5'-end (N(7)-methyl 5'-triphosphoguanosine)-(2'-O-methyladenylyl)-adenylyl-cytidylyl-adenosine in mRNA + 2 S-adenosyl-L-homocysteine + H(+)</text>
        <dbReference type="Rhea" id="RHEA:65376"/>
        <dbReference type="Rhea" id="RHEA-COMP:16797"/>
        <dbReference type="Rhea" id="RHEA-COMP:16798"/>
        <dbReference type="ChEBI" id="CHEBI:15378"/>
        <dbReference type="ChEBI" id="CHEBI:57856"/>
        <dbReference type="ChEBI" id="CHEBI:59789"/>
        <dbReference type="ChEBI" id="CHEBI:156483"/>
        <dbReference type="ChEBI" id="CHEBI:156484"/>
        <dbReference type="EC" id="2.1.1.375"/>
    </reaction>
</comment>
<evidence type="ECO:0000256" key="6">
    <source>
        <dbReference type="ARBA" id="ARBA00022741"/>
    </source>
</evidence>
<reference evidence="19 20" key="1">
    <citation type="journal article" date="2015" name="Elife">
        <title>Unprecedented genomic diversity of RNA viruses in arthropods reveals the ancestry of negative-sense RNA viruses.</title>
        <authorList>
            <person name="Li C.X."/>
            <person name="Shi M."/>
            <person name="Tian J.H."/>
            <person name="Lin X.D."/>
            <person name="Kang Y.J."/>
            <person name="Chen L.J."/>
            <person name="Qin X.C."/>
            <person name="Xu J."/>
            <person name="Holmes E.C."/>
            <person name="Zhang Y.Z."/>
        </authorList>
    </citation>
    <scope>NUCLEOTIDE SEQUENCE [LARGE SCALE GENOMIC DNA]</scope>
    <source>
        <strain evidence="19 20">BFJSC-2</strain>
    </source>
</reference>
<keyword evidence="20" id="KW-1185">Reference proteome</keyword>
<comment type="function">
    <text evidence="17">RNA-directed RNA polymerase that catalyzes the replication of viral genomic RNA. The template is composed of the viral RNA tightly encapsidated by the nucleoprotein (N). The replicase mode is dependent on intracellular N protein concentration. In this mode, the polymerase replicates the whole viral genome without recognizing transcriptional signals, and the replicated genome is not caped or polyadenylated.</text>
</comment>
<evidence type="ECO:0000256" key="8">
    <source>
        <dbReference type="ARBA" id="ARBA00022844"/>
    </source>
</evidence>
<name>A0A0B5KJX3_9VIRU</name>
<evidence type="ECO:0000256" key="16">
    <source>
        <dbReference type="ARBA" id="ARBA00048548"/>
    </source>
</evidence>
<evidence type="ECO:0000256" key="10">
    <source>
        <dbReference type="ARBA" id="ARBA00023042"/>
    </source>
</evidence>
<dbReference type="RefSeq" id="YP_009666265.1">
    <property type="nucleotide sequence ID" value="NC_043476.1"/>
</dbReference>
<dbReference type="EC" id="2.7.7.88" evidence="17"/>
<keyword evidence="9 17" id="KW-0693">Viral RNA replication</keyword>
<dbReference type="GO" id="GO:0030430">
    <property type="term" value="C:host cell cytoplasm"/>
    <property type="evidence" value="ECO:0007669"/>
    <property type="project" value="UniProtKB-SubCell"/>
</dbReference>
<dbReference type="GO" id="GO:0044423">
    <property type="term" value="C:virion component"/>
    <property type="evidence" value="ECO:0007669"/>
    <property type="project" value="UniProtKB-KW"/>
</dbReference>
<keyword evidence="4 17" id="KW-0949">S-adenosyl-L-methionine</keyword>
<dbReference type="InterPro" id="IPR026890">
    <property type="entry name" value="Mononeg_mRNAcap"/>
</dbReference>
<organism evidence="19 20">
    <name type="scientific">Wuhan louse fly virus 6</name>
    <dbReference type="NCBI Taxonomy" id="1608120"/>
    <lineage>
        <taxon>Viruses</taxon>
        <taxon>Riboviria</taxon>
        <taxon>Orthornavirae</taxon>
        <taxon>Negarnaviricota</taxon>
        <taxon>Haploviricotina</taxon>
        <taxon>Monjiviricetes</taxon>
        <taxon>Jingchuvirales</taxon>
        <taxon>Chuviridae</taxon>
        <taxon>Boscovirus</taxon>
        <taxon>Boscovirus hypoboscidae</taxon>
    </lineage>
</organism>
<keyword evidence="7 17" id="KW-0067">ATP-binding</keyword>
<evidence type="ECO:0000256" key="12">
    <source>
        <dbReference type="ARBA" id="ARBA00024494"/>
    </source>
</evidence>
<dbReference type="EMBL" id="KM817606">
    <property type="protein sequence ID" value="AJG39070.1"/>
    <property type="molecule type" value="Viral_cRNA"/>
</dbReference>
<evidence type="ECO:0000256" key="1">
    <source>
        <dbReference type="ARBA" id="ARBA00022484"/>
    </source>
</evidence>
<comment type="similarity">
    <text evidence="17">Belongs to the paramyxovirus L protein family.</text>
</comment>
<feature type="domain" description="RdRp catalytic" evidence="18">
    <location>
        <begin position="590"/>
        <end position="753"/>
    </location>
</feature>
<dbReference type="GO" id="GO:0005524">
    <property type="term" value="F:ATP binding"/>
    <property type="evidence" value="ECO:0007669"/>
    <property type="project" value="UniProtKB-KW"/>
</dbReference>
<dbReference type="GO" id="GO:0003924">
    <property type="term" value="F:GTPase activity"/>
    <property type="evidence" value="ECO:0007669"/>
    <property type="project" value="RHEA"/>
</dbReference>
<dbReference type="KEGG" id="vg:40526484"/>